<dbReference type="Proteomes" id="UP000001396">
    <property type="component" value="Unassembled WGS sequence"/>
</dbReference>
<keyword evidence="1" id="KW-0812">Transmembrane</keyword>
<comment type="caution">
    <text evidence="2">The sequence shown here is derived from an EMBL/GenBank/DDBJ whole genome shotgun (WGS) entry which is preliminary data.</text>
</comment>
<keyword evidence="1" id="KW-0472">Membrane</keyword>
<feature type="transmembrane region" description="Helical" evidence="1">
    <location>
        <begin position="69"/>
        <end position="91"/>
    </location>
</feature>
<dbReference type="AlphaFoldDB" id="D3BHI5"/>
<accession>D3BHI5</accession>
<dbReference type="EMBL" id="ADBJ01000036">
    <property type="protein sequence ID" value="EFA79162.1"/>
    <property type="molecule type" value="Genomic_DNA"/>
</dbReference>
<organism evidence="2 3">
    <name type="scientific">Heterostelium pallidum (strain ATCC 26659 / Pp 5 / PN500)</name>
    <name type="common">Cellular slime mold</name>
    <name type="synonym">Polysphondylium pallidum</name>
    <dbReference type="NCBI Taxonomy" id="670386"/>
    <lineage>
        <taxon>Eukaryota</taxon>
        <taxon>Amoebozoa</taxon>
        <taxon>Evosea</taxon>
        <taxon>Eumycetozoa</taxon>
        <taxon>Dictyostelia</taxon>
        <taxon>Acytosteliales</taxon>
        <taxon>Acytosteliaceae</taxon>
        <taxon>Heterostelium</taxon>
    </lineage>
</organism>
<keyword evidence="1" id="KW-1133">Transmembrane helix</keyword>
<dbReference type="RefSeq" id="XP_020431284.1">
    <property type="nucleotide sequence ID" value="XM_020578820.1"/>
</dbReference>
<reference evidence="2 3" key="1">
    <citation type="journal article" date="2011" name="Genome Res.">
        <title>Phylogeny-wide analysis of social amoeba genomes highlights ancient origins for complex intercellular communication.</title>
        <authorList>
            <person name="Heidel A.J."/>
            <person name="Lawal H.M."/>
            <person name="Felder M."/>
            <person name="Schilde C."/>
            <person name="Helps N.R."/>
            <person name="Tunggal B."/>
            <person name="Rivero F."/>
            <person name="John U."/>
            <person name="Schleicher M."/>
            <person name="Eichinger L."/>
            <person name="Platzer M."/>
            <person name="Noegel A.A."/>
            <person name="Schaap P."/>
            <person name="Gloeckner G."/>
        </authorList>
    </citation>
    <scope>NUCLEOTIDE SEQUENCE [LARGE SCALE GENOMIC DNA]</scope>
    <source>
        <strain evidence="3">ATCC 26659 / Pp 5 / PN500</strain>
    </source>
</reference>
<keyword evidence="3" id="KW-1185">Reference proteome</keyword>
<sequence>MFRSLVTRQGPLARASLNGYLAAQRAGHRKPIHFKDGQYDGEIPETFDQHPDMMAPDDDPYLNRNPQAAVNYFFGMFGALAVVGLGCYLFISPLKKEVVERDLPFDNLYLEYGGDPDKIPNEKEWRVRMGDRQAIYKAKHGDN</sequence>
<dbReference type="GeneID" id="31363467"/>
<evidence type="ECO:0000313" key="2">
    <source>
        <dbReference type="EMBL" id="EFA79162.1"/>
    </source>
</evidence>
<dbReference type="InParanoid" id="D3BHI5"/>
<name>D3BHI5_HETP5</name>
<dbReference type="OMA" id="KEWRVRM"/>
<evidence type="ECO:0000256" key="1">
    <source>
        <dbReference type="SAM" id="Phobius"/>
    </source>
</evidence>
<protein>
    <submittedName>
        <fullName evidence="2">Uncharacterized protein</fullName>
    </submittedName>
</protein>
<proteinExistence type="predicted"/>
<gene>
    <name evidence="2" type="ORF">PPL_07987</name>
</gene>
<evidence type="ECO:0000313" key="3">
    <source>
        <dbReference type="Proteomes" id="UP000001396"/>
    </source>
</evidence>
<dbReference type="FunCoup" id="D3BHI5">
    <property type="interactions" value="424"/>
</dbReference>